<dbReference type="Proteomes" id="UP000001057">
    <property type="component" value="Segment"/>
</dbReference>
<organism evidence="1 2">
    <name type="scientific">Rhodococcus phage ReqiPoco6</name>
    <dbReference type="NCBI Taxonomy" id="691964"/>
    <lineage>
        <taxon>Viruses</taxon>
        <taxon>Duplodnaviria</taxon>
        <taxon>Heunggongvirae</taxon>
        <taxon>Uroviricota</taxon>
        <taxon>Caudoviricetes</taxon>
        <taxon>Pepyhexavirus</taxon>
        <taxon>Pepyhexavirus poco6</taxon>
    </lineage>
</organism>
<accession>D4P7U3</accession>
<dbReference type="GeneID" id="18559785"/>
<name>D4P7U3_9CAUD</name>
<evidence type="ECO:0000313" key="1">
    <source>
        <dbReference type="EMBL" id="ADD81073.1"/>
    </source>
</evidence>
<evidence type="ECO:0000313" key="2">
    <source>
        <dbReference type="Proteomes" id="UP000001057"/>
    </source>
</evidence>
<dbReference type="EMBL" id="GU580942">
    <property type="protein sequence ID" value="ADD81073.1"/>
    <property type="molecule type" value="Genomic_DNA"/>
</dbReference>
<reference evidence="1 2" key="1">
    <citation type="journal article" date="2011" name="Appl. Environ. Microbiol.">
        <title>Genomic and functional analyses of Rhodococcus equi phages ReqiPepy6, ReqiPoco6, ReqiPine5, and ReqiDocB7.</title>
        <authorList>
            <person name="Summer E.J."/>
            <person name="Liu M."/>
            <person name="Gill J.J."/>
            <person name="Grant M."/>
            <person name="Chan-Cortes T.N."/>
            <person name="Ferguson L."/>
            <person name="Janes C."/>
            <person name="Lange K."/>
            <person name="Bertoli M."/>
            <person name="Moore C."/>
            <person name="Orchard R.C."/>
            <person name="Cohen N."/>
            <person name="Young R."/>
        </authorList>
    </citation>
    <scope>NUCLEOTIDE SEQUENCE [LARGE SCALE GENOMIC DNA]</scope>
</reference>
<keyword evidence="2" id="KW-1185">Reference proteome</keyword>
<sequence length="244" mass="27677">MTEMKNDTPAMTADVLHAYLRDIADRHEIEDKPILVNGRKVVEVGLHTETVRGDFGHSDRKYVEVITNEKRNPIDASMVDEFLETFNDEIADLPVIVDGFPLYKTAVEDGCVVLHQLPHPPKPMTAEILKGYLDSIIKQDPAVETELVLIGSPSHINDARPINDYGLRNGIIYLGHSETPTRETLRTIDLRQYLSMTSGGLFRPVYERPVMIGDQEVVNVTVVDNRVILMTFNDMLKSEDFFRR</sequence>
<dbReference type="KEGG" id="vg:18559785"/>
<gene>
    <name evidence="1" type="ORF">Poco6gene075</name>
</gene>
<dbReference type="OrthoDB" id="31294at10239"/>
<proteinExistence type="predicted"/>
<protein>
    <submittedName>
        <fullName evidence="1">Gp075</fullName>
    </submittedName>
</protein>
<dbReference type="RefSeq" id="YP_009012656.1">
    <property type="nucleotide sequence ID" value="NC_023694.1"/>
</dbReference>